<gene>
    <name evidence="12" type="ORF">PPYR_14723</name>
</gene>
<dbReference type="Gene3D" id="3.40.50.1170">
    <property type="entry name" value="L-asparaginase, N-terminal domain"/>
    <property type="match status" value="1"/>
</dbReference>
<evidence type="ECO:0000313" key="12">
    <source>
        <dbReference type="EMBL" id="KAB0792764.1"/>
    </source>
</evidence>
<reference evidence="12 13" key="1">
    <citation type="journal article" date="2018" name="Elife">
        <title>Firefly genomes illuminate parallel origins of bioluminescence in beetles.</title>
        <authorList>
            <person name="Fallon T.R."/>
            <person name="Lower S.E."/>
            <person name="Chang C.H."/>
            <person name="Bessho-Uehara M."/>
            <person name="Martin G.J."/>
            <person name="Bewick A.J."/>
            <person name="Behringer M."/>
            <person name="Debat H.J."/>
            <person name="Wong I."/>
            <person name="Day J.C."/>
            <person name="Suvorov A."/>
            <person name="Silva C.J."/>
            <person name="Stanger-Hall K.F."/>
            <person name="Hall D.W."/>
            <person name="Schmitz R.J."/>
            <person name="Nelson D.R."/>
            <person name="Lewis S.M."/>
            <person name="Shigenobu S."/>
            <person name="Bybee S.M."/>
            <person name="Larracuente A.M."/>
            <person name="Oba Y."/>
            <person name="Weng J.K."/>
        </authorList>
    </citation>
    <scope>NUCLEOTIDE SEQUENCE [LARGE SCALE GENOMIC DNA]</scope>
    <source>
        <strain evidence="12">1611_PpyrPB1</strain>
        <tissue evidence="12">Whole body</tissue>
    </source>
</reference>
<dbReference type="EC" id="3.5.1.1" evidence="1"/>
<evidence type="ECO:0000256" key="2">
    <source>
        <dbReference type="ARBA" id="ARBA00022737"/>
    </source>
</evidence>
<dbReference type="PROSITE" id="PS51732">
    <property type="entry name" value="ASN_GLN_ASE_3"/>
    <property type="match status" value="1"/>
</dbReference>
<evidence type="ECO:0000256" key="9">
    <source>
        <dbReference type="PROSITE-ProRule" id="PRU10100"/>
    </source>
</evidence>
<keyword evidence="4" id="KW-0040">ANK repeat</keyword>
<dbReference type="InterPro" id="IPR037152">
    <property type="entry name" value="L-asparaginase_N_sf"/>
</dbReference>
<dbReference type="CDD" id="cd08963">
    <property type="entry name" value="L-asparaginase_I"/>
    <property type="match status" value="1"/>
</dbReference>
<comment type="caution">
    <text evidence="12">The sequence shown here is derived from an EMBL/GenBank/DDBJ whole genome shotgun (WGS) entry which is preliminary data.</text>
</comment>
<evidence type="ECO:0000256" key="3">
    <source>
        <dbReference type="ARBA" id="ARBA00022801"/>
    </source>
</evidence>
<dbReference type="InterPro" id="IPR020827">
    <property type="entry name" value="Asparaginase/glutaminase_AS1"/>
</dbReference>
<dbReference type="InterPro" id="IPR036152">
    <property type="entry name" value="Asp/glu_Ase-like_sf"/>
</dbReference>
<evidence type="ECO:0000259" key="11">
    <source>
        <dbReference type="Pfam" id="PF17763"/>
    </source>
</evidence>
<dbReference type="Proteomes" id="UP000327044">
    <property type="component" value="Unassembled WGS sequence"/>
</dbReference>
<evidence type="ECO:0000313" key="13">
    <source>
        <dbReference type="Proteomes" id="UP000327044"/>
    </source>
</evidence>
<dbReference type="PRINTS" id="PR00139">
    <property type="entry name" value="ASNGLNASE"/>
</dbReference>
<dbReference type="FunCoup" id="A0A5N4A601">
    <property type="interactions" value="76"/>
</dbReference>
<dbReference type="Pfam" id="PF17763">
    <property type="entry name" value="Asparaginase_C"/>
    <property type="match status" value="1"/>
</dbReference>
<dbReference type="PROSITE" id="PS00144">
    <property type="entry name" value="ASN_GLN_ASE_1"/>
    <property type="match status" value="1"/>
</dbReference>
<keyword evidence="13" id="KW-1185">Reference proteome</keyword>
<dbReference type="InParanoid" id="A0A5N4A601"/>
<dbReference type="PIRSF" id="PIRSF500176">
    <property type="entry name" value="L_ASNase"/>
    <property type="match status" value="1"/>
</dbReference>
<dbReference type="SUPFAM" id="SSF53774">
    <property type="entry name" value="Glutaminase/Asparaginase"/>
    <property type="match status" value="1"/>
</dbReference>
<name>A0A5N4A601_PHOPY</name>
<organism evidence="12 13">
    <name type="scientific">Photinus pyralis</name>
    <name type="common">Common eastern firefly</name>
    <name type="synonym">Lampyris pyralis</name>
    <dbReference type="NCBI Taxonomy" id="7054"/>
    <lineage>
        <taxon>Eukaryota</taxon>
        <taxon>Metazoa</taxon>
        <taxon>Ecdysozoa</taxon>
        <taxon>Arthropoda</taxon>
        <taxon>Hexapoda</taxon>
        <taxon>Insecta</taxon>
        <taxon>Pterygota</taxon>
        <taxon>Neoptera</taxon>
        <taxon>Endopterygota</taxon>
        <taxon>Coleoptera</taxon>
        <taxon>Polyphaga</taxon>
        <taxon>Elateriformia</taxon>
        <taxon>Elateroidea</taxon>
        <taxon>Lampyridae</taxon>
        <taxon>Lampyrinae</taxon>
        <taxon>Photinus</taxon>
    </lineage>
</organism>
<dbReference type="InterPro" id="IPR041725">
    <property type="entry name" value="L-asparaginase_I"/>
</dbReference>
<dbReference type="AlphaFoldDB" id="A0A5N4A601"/>
<dbReference type="InterPro" id="IPR027475">
    <property type="entry name" value="Asparaginase/glutaminase_AS2"/>
</dbReference>
<dbReference type="EMBL" id="VVIM01000010">
    <property type="protein sequence ID" value="KAB0792764.1"/>
    <property type="molecule type" value="Genomic_DNA"/>
</dbReference>
<feature type="binding site" evidence="7">
    <location>
        <begin position="120"/>
        <end position="121"/>
    </location>
    <ligand>
        <name>substrate</name>
    </ligand>
</feature>
<dbReference type="GO" id="GO:0006528">
    <property type="term" value="P:asparagine metabolic process"/>
    <property type="evidence" value="ECO:0007669"/>
    <property type="project" value="UniProtKB-ARBA"/>
</dbReference>
<dbReference type="PANTHER" id="PTHR11707">
    <property type="entry name" value="L-ASPARAGINASE"/>
    <property type="match status" value="1"/>
</dbReference>
<dbReference type="PANTHER" id="PTHR11707:SF28">
    <property type="entry name" value="60 KDA LYSOPHOSPHOLIPASE"/>
    <property type="match status" value="1"/>
</dbReference>
<evidence type="ECO:0000256" key="6">
    <source>
        <dbReference type="PIRSR" id="PIRSR001220-1"/>
    </source>
</evidence>
<dbReference type="Gene3D" id="3.40.50.40">
    <property type="match status" value="1"/>
</dbReference>
<feature type="active site" evidence="8">
    <location>
        <position position="19"/>
    </location>
</feature>
<dbReference type="FunFam" id="3.40.50.1170:FF:000003">
    <property type="entry name" value="60 kDa lysophospholipase"/>
    <property type="match status" value="1"/>
</dbReference>
<evidence type="ECO:0000256" key="7">
    <source>
        <dbReference type="PIRSR" id="PIRSR001220-2"/>
    </source>
</evidence>
<feature type="active site" description="O-isoaspartyl threonine intermediate" evidence="6">
    <location>
        <position position="19"/>
    </location>
</feature>
<sequence length="369" mass="40926">MPGECKEIKKVLVVYTGGTIGMQKNHKGVYVPSPHPLTRQLRNIPELHNKEYAELYFGEQRSDELIIPYIYEEQVVVYTVIEYDPLYDSSNMSVKDWIRIATDIETYYYKYDGFVILHGTDTLAYTASALSFMLNGLQKPVVLTGSQIPIYENRSDAKSNFLASLIIAACFNVSEVCVYFSNKLFRGNRTAKVSTNLLDAFDSPNIPPLANIGIDITMNRSLTLKSNREEEFVVSKNLNPNVVVLSVFPTITGAMIKSFIGKGVDGVVLQSYGAGNVPTNRKDVLDVFREAIESGVIIVNITQCAQGAVAPTYETGQALKEIGLICGYDMTVEAALTKLSYVLGQDQLLLEEKKKLISINLRGELTDGQ</sequence>
<dbReference type="InterPro" id="IPR040919">
    <property type="entry name" value="Asparaginase_C"/>
</dbReference>
<dbReference type="PIRSF" id="PIRSF001220">
    <property type="entry name" value="L-ASNase_gatD"/>
    <property type="match status" value="1"/>
</dbReference>
<evidence type="ECO:0000256" key="5">
    <source>
        <dbReference type="ARBA" id="ARBA00061199"/>
    </source>
</evidence>
<dbReference type="PROSITE" id="PS00917">
    <property type="entry name" value="ASN_GLN_ASE_2"/>
    <property type="match status" value="1"/>
</dbReference>
<dbReference type="InterPro" id="IPR027473">
    <property type="entry name" value="L-asparaginase_C"/>
</dbReference>
<dbReference type="InterPro" id="IPR006034">
    <property type="entry name" value="Asparaginase/glutaminase-like"/>
</dbReference>
<dbReference type="InterPro" id="IPR027474">
    <property type="entry name" value="L-asparaginase_N"/>
</dbReference>
<dbReference type="NCBIfam" id="TIGR00519">
    <property type="entry name" value="asnASE_I"/>
    <property type="match status" value="1"/>
</dbReference>
<dbReference type="FunFam" id="3.40.50.40:FF:000001">
    <property type="entry name" value="L-asparaginase 1"/>
    <property type="match status" value="1"/>
</dbReference>
<dbReference type="InterPro" id="IPR006033">
    <property type="entry name" value="AsnA_fam"/>
</dbReference>
<dbReference type="OrthoDB" id="542841at2759"/>
<dbReference type="Pfam" id="PF00710">
    <property type="entry name" value="Asparaginase"/>
    <property type="match status" value="1"/>
</dbReference>
<evidence type="ECO:0000256" key="1">
    <source>
        <dbReference type="ARBA" id="ARBA00012920"/>
    </source>
</evidence>
<evidence type="ECO:0000256" key="4">
    <source>
        <dbReference type="ARBA" id="ARBA00023043"/>
    </source>
</evidence>
<keyword evidence="3" id="KW-0378">Hydrolase</keyword>
<feature type="active site" evidence="9">
    <location>
        <position position="120"/>
    </location>
</feature>
<keyword evidence="2" id="KW-0677">Repeat</keyword>
<comment type="similarity">
    <text evidence="5">In the N-terminal section; belongs to the asparaginase 1 family.</text>
</comment>
<proteinExistence type="inferred from homology"/>
<dbReference type="SFLD" id="SFLDS00057">
    <property type="entry name" value="Glutaminase/Asparaginase"/>
    <property type="match status" value="1"/>
</dbReference>
<accession>A0A5N4A601</accession>
<feature type="domain" description="L-asparaginase N-terminal" evidence="10">
    <location>
        <begin position="10"/>
        <end position="221"/>
    </location>
</feature>
<dbReference type="SMART" id="SM00870">
    <property type="entry name" value="Asparaginase"/>
    <property type="match status" value="1"/>
</dbReference>
<dbReference type="GO" id="GO:0004067">
    <property type="term" value="F:asparaginase activity"/>
    <property type="evidence" value="ECO:0007669"/>
    <property type="project" value="UniProtKB-UniRule"/>
</dbReference>
<evidence type="ECO:0000259" key="10">
    <source>
        <dbReference type="Pfam" id="PF00710"/>
    </source>
</evidence>
<evidence type="ECO:0000256" key="8">
    <source>
        <dbReference type="PROSITE-ProRule" id="PRU10099"/>
    </source>
</evidence>
<feature type="binding site" evidence="7">
    <location>
        <position position="89"/>
    </location>
    <ligand>
        <name>substrate</name>
    </ligand>
</feature>
<protein>
    <recommendedName>
        <fullName evidence="1">asparaginase</fullName>
        <ecNumber evidence="1">3.5.1.1</ecNumber>
    </recommendedName>
</protein>
<feature type="domain" description="Asparaginase/glutaminase C-terminal" evidence="11">
    <location>
        <begin position="241"/>
        <end position="347"/>
    </location>
</feature>